<accession>A0ABC8TAI3</accession>
<name>A0ABC8TAI3_9AQUA</name>
<reference evidence="4 5" key="1">
    <citation type="submission" date="2024-02" db="EMBL/GenBank/DDBJ databases">
        <authorList>
            <person name="Vignale AGUSTIN F."/>
            <person name="Sosa J E."/>
            <person name="Modenutti C."/>
        </authorList>
    </citation>
    <scope>NUCLEOTIDE SEQUENCE [LARGE SCALE GENOMIC DNA]</scope>
</reference>
<evidence type="ECO:0000313" key="5">
    <source>
        <dbReference type="Proteomes" id="UP001642360"/>
    </source>
</evidence>
<evidence type="ECO:0000256" key="3">
    <source>
        <dbReference type="ARBA" id="ARBA00022679"/>
    </source>
</evidence>
<dbReference type="SUPFAM" id="SSF53756">
    <property type="entry name" value="UDP-Glycosyltransferase/glycogen phosphorylase"/>
    <property type="match status" value="1"/>
</dbReference>
<dbReference type="GO" id="GO:0016757">
    <property type="term" value="F:glycosyltransferase activity"/>
    <property type="evidence" value="ECO:0007669"/>
    <property type="project" value="UniProtKB-KW"/>
</dbReference>
<evidence type="ECO:0000256" key="2">
    <source>
        <dbReference type="ARBA" id="ARBA00022676"/>
    </source>
</evidence>
<evidence type="ECO:0000313" key="4">
    <source>
        <dbReference type="EMBL" id="CAK9164157.1"/>
    </source>
</evidence>
<sequence>MDSLDVDPTRKLHVVAMPYPGRGHINPMMNLCKLIASRRAYIVITFIVTEEWRGFLSSDSKPANIRFRTIPNVIPSELVRAKDFPGFQKATVTEMEAPVEQLLDQLEPPKPSVIIYDIYLGWVVGLGSRRNIPVASLWTMSAVVFSMFHHYDILVQNGHVPANLSERGKEIIDYIPGVASTLIADLPTFLKLHDKGLDQVLYRAMDAISRVPNAQYLLFTSFYELERQVIDTLKPKFSLPIYSIGPAIPYFEFGDNRSPITGHSEPDYMKWLDVQPRGSVLYISQGSFLSVSSAQLDEIVAGIHDSGVRYLWVARGEISRFKEGGGDRGLVVPWCDQLKVLCHSSVGGFWSHCGWNSTKEAIFGGVPVLTFPIFWDQIPNSKRITEDWKIGWRVKREEADETVMTREEMVDLCRGLWSWKVMRGKK</sequence>
<evidence type="ECO:0000256" key="1">
    <source>
        <dbReference type="ARBA" id="ARBA00009995"/>
    </source>
</evidence>
<dbReference type="Gene3D" id="3.40.50.2000">
    <property type="entry name" value="Glycogen Phosphorylase B"/>
    <property type="match status" value="2"/>
</dbReference>
<keyword evidence="2" id="KW-0328">Glycosyltransferase</keyword>
<dbReference type="PANTHER" id="PTHR11926">
    <property type="entry name" value="GLUCOSYL/GLUCURONOSYL TRANSFERASES"/>
    <property type="match status" value="1"/>
</dbReference>
<dbReference type="EMBL" id="CAUOFW020004169">
    <property type="protein sequence ID" value="CAK9164157.1"/>
    <property type="molecule type" value="Genomic_DNA"/>
</dbReference>
<keyword evidence="5" id="KW-1185">Reference proteome</keyword>
<comment type="similarity">
    <text evidence="1">Belongs to the UDP-glycosyltransferase family.</text>
</comment>
<dbReference type="Proteomes" id="UP001642360">
    <property type="component" value="Unassembled WGS sequence"/>
</dbReference>
<dbReference type="InterPro" id="IPR002213">
    <property type="entry name" value="UDP_glucos_trans"/>
</dbReference>
<keyword evidence="3" id="KW-0808">Transferase</keyword>
<comment type="caution">
    <text evidence="4">The sequence shown here is derived from an EMBL/GenBank/DDBJ whole genome shotgun (WGS) entry which is preliminary data.</text>
</comment>
<dbReference type="AlphaFoldDB" id="A0ABC8TAI3"/>
<gene>
    <name evidence="4" type="ORF">ILEXP_LOCUS33253</name>
</gene>
<dbReference type="FunFam" id="3.40.50.2000:FF:000138">
    <property type="entry name" value="Glycosyltransferase"/>
    <property type="match status" value="1"/>
</dbReference>
<protein>
    <submittedName>
        <fullName evidence="4">Uncharacterized protein</fullName>
    </submittedName>
</protein>
<dbReference type="Pfam" id="PF00201">
    <property type="entry name" value="UDPGT"/>
    <property type="match status" value="1"/>
</dbReference>
<dbReference type="FunFam" id="3.40.50.2000:FF:000152">
    <property type="entry name" value="Glycosyltransferase"/>
    <property type="match status" value="1"/>
</dbReference>
<proteinExistence type="inferred from homology"/>
<dbReference type="PANTHER" id="PTHR11926:SF774">
    <property type="entry name" value="UDP-GLYCOSYLTRANSFERASE 85A1-RELATED"/>
    <property type="match status" value="1"/>
</dbReference>
<dbReference type="CDD" id="cd03784">
    <property type="entry name" value="GT1_Gtf-like"/>
    <property type="match status" value="1"/>
</dbReference>
<organism evidence="4 5">
    <name type="scientific">Ilex paraguariensis</name>
    <name type="common">yerba mate</name>
    <dbReference type="NCBI Taxonomy" id="185542"/>
    <lineage>
        <taxon>Eukaryota</taxon>
        <taxon>Viridiplantae</taxon>
        <taxon>Streptophyta</taxon>
        <taxon>Embryophyta</taxon>
        <taxon>Tracheophyta</taxon>
        <taxon>Spermatophyta</taxon>
        <taxon>Magnoliopsida</taxon>
        <taxon>eudicotyledons</taxon>
        <taxon>Gunneridae</taxon>
        <taxon>Pentapetalae</taxon>
        <taxon>asterids</taxon>
        <taxon>campanulids</taxon>
        <taxon>Aquifoliales</taxon>
        <taxon>Aquifoliaceae</taxon>
        <taxon>Ilex</taxon>
    </lineage>
</organism>